<accession>A0ABD1S1W1</accession>
<dbReference type="EMBL" id="JBFOLJ010000011">
    <property type="protein sequence ID" value="KAL2494695.1"/>
    <property type="molecule type" value="Genomic_DNA"/>
</dbReference>
<evidence type="ECO:0000313" key="3">
    <source>
        <dbReference type="Proteomes" id="UP001604277"/>
    </source>
</evidence>
<name>A0ABD1S1W1_9LAMI</name>
<reference evidence="3" key="1">
    <citation type="submission" date="2024-07" db="EMBL/GenBank/DDBJ databases">
        <title>Two chromosome-level genome assemblies of Korean endemic species Abeliophyllum distichum and Forsythia ovata (Oleaceae).</title>
        <authorList>
            <person name="Jang H."/>
        </authorList>
    </citation>
    <scope>NUCLEOTIDE SEQUENCE [LARGE SCALE GENOMIC DNA]</scope>
</reference>
<gene>
    <name evidence="2" type="ORF">Fot_38452</name>
</gene>
<protein>
    <recommendedName>
        <fullName evidence="4">Gag/pol protein</fullName>
    </recommendedName>
</protein>
<feature type="region of interest" description="Disordered" evidence="1">
    <location>
        <begin position="64"/>
        <end position="95"/>
    </location>
</feature>
<dbReference type="AlphaFoldDB" id="A0ABD1S1W1"/>
<comment type="caution">
    <text evidence="2">The sequence shown here is derived from an EMBL/GenBank/DDBJ whole genome shotgun (WGS) entry which is preliminary data.</text>
</comment>
<evidence type="ECO:0000256" key="1">
    <source>
        <dbReference type="SAM" id="MobiDB-lite"/>
    </source>
</evidence>
<dbReference type="Proteomes" id="UP001604277">
    <property type="component" value="Unassembled WGS sequence"/>
</dbReference>
<sequence length="153" mass="17578">MAKHIRAICAISKMAFNANYFRLIRKTMVEKFTEVINLGNSDNETEETTLMMDKLTPNEAVDLHRQKEEGSRQKKGKGVAGPKVTNPGEGGRISSRTHMVNLRLVPEEVDQVEKWVKYIMELSNGHEDPESDPSYWACSKYLHRTEHIRPYES</sequence>
<organism evidence="2 3">
    <name type="scientific">Forsythia ovata</name>
    <dbReference type="NCBI Taxonomy" id="205694"/>
    <lineage>
        <taxon>Eukaryota</taxon>
        <taxon>Viridiplantae</taxon>
        <taxon>Streptophyta</taxon>
        <taxon>Embryophyta</taxon>
        <taxon>Tracheophyta</taxon>
        <taxon>Spermatophyta</taxon>
        <taxon>Magnoliopsida</taxon>
        <taxon>eudicotyledons</taxon>
        <taxon>Gunneridae</taxon>
        <taxon>Pentapetalae</taxon>
        <taxon>asterids</taxon>
        <taxon>lamiids</taxon>
        <taxon>Lamiales</taxon>
        <taxon>Oleaceae</taxon>
        <taxon>Forsythieae</taxon>
        <taxon>Forsythia</taxon>
    </lineage>
</organism>
<keyword evidence="3" id="KW-1185">Reference proteome</keyword>
<proteinExistence type="predicted"/>
<evidence type="ECO:0000313" key="2">
    <source>
        <dbReference type="EMBL" id="KAL2494695.1"/>
    </source>
</evidence>
<evidence type="ECO:0008006" key="4">
    <source>
        <dbReference type="Google" id="ProtNLM"/>
    </source>
</evidence>